<dbReference type="EMBL" id="JAAWVT010000002">
    <property type="protein sequence ID" value="NKG20249.1"/>
    <property type="molecule type" value="Genomic_DNA"/>
</dbReference>
<feature type="transmembrane region" description="Helical" evidence="1">
    <location>
        <begin position="81"/>
        <end position="101"/>
    </location>
</feature>
<feature type="transmembrane region" description="Helical" evidence="1">
    <location>
        <begin position="164"/>
        <end position="183"/>
    </location>
</feature>
<feature type="transmembrane region" description="Helical" evidence="1">
    <location>
        <begin position="189"/>
        <end position="210"/>
    </location>
</feature>
<comment type="caution">
    <text evidence="2">The sequence shown here is derived from an EMBL/GenBank/DDBJ whole genome shotgun (WGS) entry which is preliminary data.</text>
</comment>
<gene>
    <name evidence="2" type="ORF">HED64_05920</name>
</gene>
<evidence type="ECO:0000313" key="2">
    <source>
        <dbReference type="EMBL" id="NKG20249.1"/>
    </source>
</evidence>
<organism evidence="2 3">
    <name type="scientific">Paeniglutamicibacter terrestris</name>
    <dbReference type="NCBI Taxonomy" id="2723403"/>
    <lineage>
        <taxon>Bacteria</taxon>
        <taxon>Bacillati</taxon>
        <taxon>Actinomycetota</taxon>
        <taxon>Actinomycetes</taxon>
        <taxon>Micrococcales</taxon>
        <taxon>Micrococcaceae</taxon>
        <taxon>Paeniglutamicibacter</taxon>
    </lineage>
</organism>
<name>A0ABX1G1Y0_9MICC</name>
<feature type="transmembrane region" description="Helical" evidence="1">
    <location>
        <begin position="28"/>
        <end position="45"/>
    </location>
</feature>
<feature type="transmembrane region" description="Helical" evidence="1">
    <location>
        <begin position="222"/>
        <end position="244"/>
    </location>
</feature>
<accession>A0ABX1G1Y0</accession>
<evidence type="ECO:0000313" key="3">
    <source>
        <dbReference type="Proteomes" id="UP000746595"/>
    </source>
</evidence>
<keyword evidence="1" id="KW-1133">Transmembrane helix</keyword>
<dbReference type="RefSeq" id="WP_168151196.1">
    <property type="nucleotide sequence ID" value="NZ_JAAWVT010000002.1"/>
</dbReference>
<keyword evidence="1" id="KW-0472">Membrane</keyword>
<reference evidence="2 3" key="1">
    <citation type="submission" date="2020-04" db="EMBL/GenBank/DDBJ databases">
        <title>Paeniglutamicibacter sp. ANT13_2, a novel actinomycete isolated from sediment in Antarctica.</title>
        <authorList>
            <person name="Sakdapetsiri C."/>
            <person name="Pinyakong O."/>
        </authorList>
    </citation>
    <scope>NUCLEOTIDE SEQUENCE [LARGE SCALE GENOMIC DNA]</scope>
    <source>
        <strain evidence="2 3">ANT13_2</strain>
    </source>
</reference>
<evidence type="ECO:0000256" key="1">
    <source>
        <dbReference type="SAM" id="Phobius"/>
    </source>
</evidence>
<keyword evidence="1" id="KW-0812">Transmembrane</keyword>
<feature type="transmembrane region" description="Helical" evidence="1">
    <location>
        <begin position="57"/>
        <end position="75"/>
    </location>
</feature>
<sequence length="245" mass="24383">MRLKVLSTGTITLALLIGAGFLSGAGAWLVPSVTLVLLAIFALGWPRLLALPAPLPVSLVIFVVSAAATLLGLWGPGGPSLLWVAPGLGVGIILMFLTQLVRGTDAQKRLDSVAVGSAGMLIASCGAGWAVLGAQPGGPTLALMAGIGIMGAAIPAATRLPDRIVFPLGFIVAVLAGGAASLLSDEVSLPVAMVVGALCGLVVVGARAMITSLGGPKSFTQILAAALAPLLVAGSVTWYVLLLLL</sequence>
<evidence type="ECO:0008006" key="4">
    <source>
        <dbReference type="Google" id="ProtNLM"/>
    </source>
</evidence>
<keyword evidence="3" id="KW-1185">Reference proteome</keyword>
<protein>
    <recommendedName>
        <fullName evidence="4">Permease</fullName>
    </recommendedName>
</protein>
<feature type="transmembrane region" description="Helical" evidence="1">
    <location>
        <begin position="138"/>
        <end position="157"/>
    </location>
</feature>
<feature type="transmembrane region" description="Helical" evidence="1">
    <location>
        <begin position="113"/>
        <end position="132"/>
    </location>
</feature>
<dbReference type="Proteomes" id="UP000746595">
    <property type="component" value="Unassembled WGS sequence"/>
</dbReference>
<proteinExistence type="predicted"/>